<reference evidence="1 2" key="1">
    <citation type="submission" date="2019-09" db="EMBL/GenBank/DDBJ databases">
        <title>Salinarimonas rosea gen. nov., sp. nov., a new member of the a-2 subgroup of the Proteobacteria.</title>
        <authorList>
            <person name="Liu J."/>
        </authorList>
    </citation>
    <scope>NUCLEOTIDE SEQUENCE [LARGE SCALE GENOMIC DNA]</scope>
    <source>
        <strain evidence="1 2">BN140002</strain>
    </source>
</reference>
<dbReference type="EMBL" id="VUOA01000009">
    <property type="protein sequence ID" value="KAA2241145.1"/>
    <property type="molecule type" value="Genomic_DNA"/>
</dbReference>
<dbReference type="AlphaFoldDB" id="A0A5B2VQ32"/>
<comment type="caution">
    <text evidence="1">The sequence shown here is derived from an EMBL/GenBank/DDBJ whole genome shotgun (WGS) entry which is preliminary data.</text>
</comment>
<evidence type="ECO:0000313" key="2">
    <source>
        <dbReference type="Proteomes" id="UP000323142"/>
    </source>
</evidence>
<evidence type="ECO:0000313" key="1">
    <source>
        <dbReference type="EMBL" id="KAA2241145.1"/>
    </source>
</evidence>
<keyword evidence="2" id="KW-1185">Reference proteome</keyword>
<name>A0A5B2VQ32_9HYPH</name>
<reference evidence="1 2" key="2">
    <citation type="submission" date="2019-09" db="EMBL/GenBank/DDBJ databases">
        <authorList>
            <person name="Jin C."/>
        </authorList>
    </citation>
    <scope>NUCLEOTIDE SEQUENCE [LARGE SCALE GENOMIC DNA]</scope>
    <source>
        <strain evidence="1 2">BN140002</strain>
    </source>
</reference>
<proteinExistence type="predicted"/>
<dbReference type="RefSeq" id="WP_149815926.1">
    <property type="nucleotide sequence ID" value="NZ_VUOA01000009.1"/>
</dbReference>
<protein>
    <submittedName>
        <fullName evidence="1">Uncharacterized protein</fullName>
    </submittedName>
</protein>
<dbReference type="Proteomes" id="UP000323142">
    <property type="component" value="Unassembled WGS sequence"/>
</dbReference>
<organism evidence="1 2">
    <name type="scientific">Salinarimonas soli</name>
    <dbReference type="NCBI Taxonomy" id="1638099"/>
    <lineage>
        <taxon>Bacteria</taxon>
        <taxon>Pseudomonadati</taxon>
        <taxon>Pseudomonadota</taxon>
        <taxon>Alphaproteobacteria</taxon>
        <taxon>Hyphomicrobiales</taxon>
        <taxon>Salinarimonadaceae</taxon>
        <taxon>Salinarimonas</taxon>
    </lineage>
</organism>
<gene>
    <name evidence="1" type="ORF">F0L46_04930</name>
</gene>
<sequence length="71" mass="7788">MGLTKALYAAAWDRAERITDAADDAIRLHRVNLSTLLRTLAAMKAQGCRFGMGELEAAIEDTRKLLARVEG</sequence>
<accession>A0A5B2VQ32</accession>